<feature type="domain" description="UspA" evidence="3">
    <location>
        <begin position="7"/>
        <end position="162"/>
    </location>
</feature>
<protein>
    <submittedName>
        <fullName evidence="4">Universal stress protein</fullName>
    </submittedName>
</protein>
<dbReference type="SUPFAM" id="SSF52402">
    <property type="entry name" value="Adenine nucleotide alpha hydrolases-like"/>
    <property type="match status" value="1"/>
</dbReference>
<dbReference type="Proteomes" id="UP001321047">
    <property type="component" value="Unassembled WGS sequence"/>
</dbReference>
<evidence type="ECO:0000256" key="2">
    <source>
        <dbReference type="SAM" id="MobiDB-lite"/>
    </source>
</evidence>
<name>A0AAP3E6E4_9EURY</name>
<keyword evidence="5" id="KW-1185">Reference proteome</keyword>
<dbReference type="PANTHER" id="PTHR46268">
    <property type="entry name" value="STRESS RESPONSE PROTEIN NHAX"/>
    <property type="match status" value="1"/>
</dbReference>
<gene>
    <name evidence="4" type="ORF">OB919_11495</name>
</gene>
<evidence type="ECO:0000259" key="3">
    <source>
        <dbReference type="Pfam" id="PF00582"/>
    </source>
</evidence>
<evidence type="ECO:0000256" key="1">
    <source>
        <dbReference type="ARBA" id="ARBA00008791"/>
    </source>
</evidence>
<comment type="similarity">
    <text evidence="1">Belongs to the universal stress protein A family.</text>
</comment>
<accession>A0AAP3E6E4</accession>
<dbReference type="InterPro" id="IPR014729">
    <property type="entry name" value="Rossmann-like_a/b/a_fold"/>
</dbReference>
<dbReference type="PANTHER" id="PTHR46268:SF24">
    <property type="entry name" value="UNIVERSAL STRESS PROTEIN"/>
    <property type="match status" value="1"/>
</dbReference>
<dbReference type="InterPro" id="IPR006016">
    <property type="entry name" value="UspA"/>
</dbReference>
<proteinExistence type="inferred from homology"/>
<dbReference type="Pfam" id="PF00582">
    <property type="entry name" value="Usp"/>
    <property type="match status" value="1"/>
</dbReference>
<sequence>MHSPSDVLVPLVGHPGEEQALEYALEQFPDASITVLAVVLPLGERLSEGGILDREEEREVAERERAARLLEAAGERAESVERTRSGSDGAGSDSERTDLPSRVDIVVETGRPGTVVPAFASEHDIDHVVMSGDDGNWLTRRLLGRDITTTVTNRAPVPVTVVE</sequence>
<dbReference type="EMBL" id="JAOPJZ010000008">
    <property type="protein sequence ID" value="MCU4752608.1"/>
    <property type="molecule type" value="Genomic_DNA"/>
</dbReference>
<comment type="caution">
    <text evidence="4">The sequence shown here is derived from an EMBL/GenBank/DDBJ whole genome shotgun (WGS) entry which is preliminary data.</text>
</comment>
<evidence type="ECO:0000313" key="5">
    <source>
        <dbReference type="Proteomes" id="UP001321047"/>
    </source>
</evidence>
<dbReference type="Gene3D" id="3.40.50.620">
    <property type="entry name" value="HUPs"/>
    <property type="match status" value="1"/>
</dbReference>
<evidence type="ECO:0000313" key="4">
    <source>
        <dbReference type="EMBL" id="MCU4752608.1"/>
    </source>
</evidence>
<dbReference type="CDD" id="cd00293">
    <property type="entry name" value="USP-like"/>
    <property type="match status" value="1"/>
</dbReference>
<feature type="region of interest" description="Disordered" evidence="2">
    <location>
        <begin position="71"/>
        <end position="101"/>
    </location>
</feature>
<feature type="compositionally biased region" description="Basic and acidic residues" evidence="2">
    <location>
        <begin position="71"/>
        <end position="85"/>
    </location>
</feature>
<dbReference type="RefSeq" id="WP_342808939.1">
    <property type="nucleotide sequence ID" value="NZ_JAOPJZ010000008.1"/>
</dbReference>
<reference evidence="4 5" key="1">
    <citation type="submission" date="2022-09" db="EMBL/GenBank/DDBJ databases">
        <title>Enrichment on poylsaccharides allowed isolation of novel metabolic and taxonomic groups of Haloarchaea.</title>
        <authorList>
            <person name="Sorokin D.Y."/>
            <person name="Elcheninov A.G."/>
            <person name="Khizhniak T.V."/>
            <person name="Kolganova T.V."/>
            <person name="Kublanov I.V."/>
        </authorList>
    </citation>
    <scope>NUCLEOTIDE SEQUENCE [LARGE SCALE GENOMIC DNA]</scope>
    <source>
        <strain evidence="4 5">AArc-curdl1</strain>
    </source>
</reference>
<dbReference type="AlphaFoldDB" id="A0AAP3E6E4"/>
<organism evidence="4 5">
    <name type="scientific">Natronosalvus hydrolyticus</name>
    <dbReference type="NCBI Taxonomy" id="2979988"/>
    <lineage>
        <taxon>Archaea</taxon>
        <taxon>Methanobacteriati</taxon>
        <taxon>Methanobacteriota</taxon>
        <taxon>Stenosarchaea group</taxon>
        <taxon>Halobacteria</taxon>
        <taxon>Halobacteriales</taxon>
        <taxon>Natrialbaceae</taxon>
        <taxon>Natronosalvus</taxon>
    </lineage>
</organism>